<dbReference type="InterPro" id="IPR023346">
    <property type="entry name" value="Lysozyme-like_dom_sf"/>
</dbReference>
<evidence type="ECO:0000256" key="1">
    <source>
        <dbReference type="ARBA" id="ARBA00010830"/>
    </source>
</evidence>
<dbReference type="Pfam" id="PF06737">
    <property type="entry name" value="Transglycosylas"/>
    <property type="match status" value="1"/>
</dbReference>
<proteinExistence type="inferred from homology"/>
<evidence type="ECO:0000256" key="3">
    <source>
        <dbReference type="SAM" id="MobiDB-lite"/>
    </source>
</evidence>
<dbReference type="Gene3D" id="1.10.530.10">
    <property type="match status" value="1"/>
</dbReference>
<evidence type="ECO:0000313" key="6">
    <source>
        <dbReference type="EMBL" id="GGI09074.1"/>
    </source>
</evidence>
<dbReference type="SUPFAM" id="SSF53955">
    <property type="entry name" value="Lysozyme-like"/>
    <property type="match status" value="1"/>
</dbReference>
<comment type="similarity">
    <text evidence="1">Belongs to the transglycosylase family. Rpf subfamily.</text>
</comment>
<sequence>MSRRARTQPDRARTQPDRARTQPDRARTQPDRARTQPDGARTQPDGARTQPDGARTQPDGARRSRRAPASRLVQGLTAAGAVVAAATAAVVIDAAAGTGERGSGEVRTVTVTPGDRLEPIVTAEAPLAVELAESMEARTQLVATAAAEVDAVPEPAPEPEPEPEPVPVPEPAPEPATPGGATDTGVWERIAECESGGNWSINTGNGFYGGLQFTLDSWQWVGGSGYPHEASRAEQIRRGEILLERQGWQAWPSCSRQLGLR</sequence>
<dbReference type="GO" id="GO:0016787">
    <property type="term" value="F:hydrolase activity"/>
    <property type="evidence" value="ECO:0007669"/>
    <property type="project" value="UniProtKB-KW"/>
</dbReference>
<evidence type="ECO:0000313" key="7">
    <source>
        <dbReference type="Proteomes" id="UP000650511"/>
    </source>
</evidence>
<feature type="compositionally biased region" description="Basic and acidic residues" evidence="3">
    <location>
        <begin position="7"/>
        <end position="35"/>
    </location>
</feature>
<keyword evidence="4" id="KW-0812">Transmembrane</keyword>
<feature type="compositionally biased region" description="Pro residues" evidence="3">
    <location>
        <begin position="164"/>
        <end position="176"/>
    </location>
</feature>
<feature type="transmembrane region" description="Helical" evidence="4">
    <location>
        <begin position="72"/>
        <end position="92"/>
    </location>
</feature>
<keyword evidence="7" id="KW-1185">Reference proteome</keyword>
<dbReference type="RefSeq" id="WP_276319906.1">
    <property type="nucleotide sequence ID" value="NZ_BMHA01000014.1"/>
</dbReference>
<reference evidence="6" key="2">
    <citation type="submission" date="2020-09" db="EMBL/GenBank/DDBJ databases">
        <authorList>
            <person name="Sun Q."/>
            <person name="Zhou Y."/>
        </authorList>
    </citation>
    <scope>NUCLEOTIDE SEQUENCE</scope>
    <source>
        <strain evidence="6">CGMCC 1.14988</strain>
    </source>
</reference>
<organism evidence="6 7">
    <name type="scientific">Egicoccus halophilus</name>
    <dbReference type="NCBI Taxonomy" id="1670830"/>
    <lineage>
        <taxon>Bacteria</taxon>
        <taxon>Bacillati</taxon>
        <taxon>Actinomycetota</taxon>
        <taxon>Nitriliruptoria</taxon>
        <taxon>Egicoccales</taxon>
        <taxon>Egicoccaceae</taxon>
        <taxon>Egicoccus</taxon>
    </lineage>
</organism>
<feature type="region of interest" description="Disordered" evidence="3">
    <location>
        <begin position="1"/>
        <end position="70"/>
    </location>
</feature>
<dbReference type="EMBL" id="BMHA01000014">
    <property type="protein sequence ID" value="GGI09074.1"/>
    <property type="molecule type" value="Genomic_DNA"/>
</dbReference>
<keyword evidence="4" id="KW-0472">Membrane</keyword>
<reference evidence="6" key="1">
    <citation type="journal article" date="2014" name="Int. J. Syst. Evol. Microbiol.">
        <title>Complete genome sequence of Corynebacterium casei LMG S-19264T (=DSM 44701T), isolated from a smear-ripened cheese.</title>
        <authorList>
            <consortium name="US DOE Joint Genome Institute (JGI-PGF)"/>
            <person name="Walter F."/>
            <person name="Albersmeier A."/>
            <person name="Kalinowski J."/>
            <person name="Ruckert C."/>
        </authorList>
    </citation>
    <scope>NUCLEOTIDE SEQUENCE</scope>
    <source>
        <strain evidence="6">CGMCC 1.14988</strain>
    </source>
</reference>
<dbReference type="CDD" id="cd13925">
    <property type="entry name" value="RPF"/>
    <property type="match status" value="1"/>
</dbReference>
<keyword evidence="4" id="KW-1133">Transmembrane helix</keyword>
<accession>A0A8J3ET96</accession>
<feature type="region of interest" description="Disordered" evidence="3">
    <location>
        <begin position="147"/>
        <end position="183"/>
    </location>
</feature>
<dbReference type="Proteomes" id="UP000650511">
    <property type="component" value="Unassembled WGS sequence"/>
</dbReference>
<feature type="domain" description="Resuscitation-promoting factor core lysozyme-like" evidence="5">
    <location>
        <begin position="184"/>
        <end position="254"/>
    </location>
</feature>
<keyword evidence="2" id="KW-0378">Hydrolase</keyword>
<name>A0A8J3ET96_9ACTN</name>
<dbReference type="InterPro" id="IPR010618">
    <property type="entry name" value="RPF"/>
</dbReference>
<dbReference type="AlphaFoldDB" id="A0A8J3ET96"/>
<evidence type="ECO:0000259" key="5">
    <source>
        <dbReference type="Pfam" id="PF06737"/>
    </source>
</evidence>
<protein>
    <recommendedName>
        <fullName evidence="5">Resuscitation-promoting factor core lysozyme-like domain-containing protein</fullName>
    </recommendedName>
</protein>
<evidence type="ECO:0000256" key="2">
    <source>
        <dbReference type="ARBA" id="ARBA00022801"/>
    </source>
</evidence>
<evidence type="ECO:0000256" key="4">
    <source>
        <dbReference type="SAM" id="Phobius"/>
    </source>
</evidence>
<gene>
    <name evidence="6" type="ORF">GCM10011354_32260</name>
</gene>
<comment type="caution">
    <text evidence="6">The sequence shown here is derived from an EMBL/GenBank/DDBJ whole genome shotgun (WGS) entry which is preliminary data.</text>
</comment>